<dbReference type="Proteomes" id="UP000220102">
    <property type="component" value="Unassembled WGS sequence"/>
</dbReference>
<dbReference type="AlphaFoldDB" id="A0A2A8CTG6"/>
<dbReference type="InterPro" id="IPR047111">
    <property type="entry name" value="YbaP-like"/>
</dbReference>
<dbReference type="RefSeq" id="WP_143815469.1">
    <property type="nucleotide sequence ID" value="NZ_PDEQ01000012.1"/>
</dbReference>
<comment type="caution">
    <text evidence="1">The sequence shown here is derived from an EMBL/GenBank/DDBJ whole genome shotgun (WGS) entry which is preliminary data.</text>
</comment>
<evidence type="ECO:0008006" key="3">
    <source>
        <dbReference type="Google" id="ProtNLM"/>
    </source>
</evidence>
<dbReference type="PANTHER" id="PTHR40590:SF1">
    <property type="entry name" value="CYTOPLASMIC PROTEIN"/>
    <property type="match status" value="1"/>
</dbReference>
<organism evidence="1 2">
    <name type="scientific">Longibacter salinarum</name>
    <dbReference type="NCBI Taxonomy" id="1850348"/>
    <lineage>
        <taxon>Bacteria</taxon>
        <taxon>Pseudomonadati</taxon>
        <taxon>Rhodothermota</taxon>
        <taxon>Rhodothermia</taxon>
        <taxon>Rhodothermales</taxon>
        <taxon>Salisaetaceae</taxon>
        <taxon>Longibacter</taxon>
    </lineage>
</organism>
<name>A0A2A8CTG6_9BACT</name>
<keyword evidence="2" id="KW-1185">Reference proteome</keyword>
<protein>
    <recommendedName>
        <fullName evidence="3">TraB/GumN family protein</fullName>
    </recommendedName>
</protein>
<dbReference type="EMBL" id="PDEQ01000012">
    <property type="protein sequence ID" value="PEN11110.1"/>
    <property type="molecule type" value="Genomic_DNA"/>
</dbReference>
<reference evidence="1 2" key="1">
    <citation type="submission" date="2017-10" db="EMBL/GenBank/DDBJ databases">
        <title>Draft genome of Longibacter Salinarum.</title>
        <authorList>
            <person name="Goh K.M."/>
            <person name="Shamsir M.S."/>
            <person name="Lim S.W."/>
        </authorList>
    </citation>
    <scope>NUCLEOTIDE SEQUENCE [LARGE SCALE GENOMIC DNA]</scope>
    <source>
        <strain evidence="1 2">KCTC 52045</strain>
    </source>
</reference>
<proteinExistence type="predicted"/>
<gene>
    <name evidence="1" type="ORF">CRI94_16960</name>
</gene>
<dbReference type="OrthoDB" id="9798714at2"/>
<evidence type="ECO:0000313" key="2">
    <source>
        <dbReference type="Proteomes" id="UP000220102"/>
    </source>
</evidence>
<dbReference type="CDD" id="cd14789">
    <property type="entry name" value="Tiki"/>
    <property type="match status" value="1"/>
</dbReference>
<dbReference type="Pfam" id="PF01963">
    <property type="entry name" value="TraB_PrgY_gumN"/>
    <property type="match status" value="1"/>
</dbReference>
<dbReference type="InterPro" id="IPR002816">
    <property type="entry name" value="TraB/PrgY/GumN_fam"/>
</dbReference>
<dbReference type="PANTHER" id="PTHR40590">
    <property type="entry name" value="CYTOPLASMIC PROTEIN-RELATED"/>
    <property type="match status" value="1"/>
</dbReference>
<sequence length="319" mass="35214">MPSPFMHHRFTQQVLRAVFAPILALVFAVAVVGTVPSASAQPATDAASESDSTTAEHPLWRVSSDTDTLHILGSVHLLRPDAYPLAPTVQHVIDRAERIAFEVDLDSMQAAAPIMLQAGMYQSDSTLQQAISDSTYALLQSALDTLQLQEAQVRKMRPWLASLMVTSTVMQRSGYKMSLGIDQHVYQKAQETGADVIGLETLREQIDILSSASSVDPDAYLRYSLENLTASLNQVEQIMAGWRTGDVEKIARVMNEGMDEFPAVREQVLVQRNRNWIAPIETLIEDPKRTLVVVGVGHLVGEESVTKMLQEKGYTVEQL</sequence>
<accession>A0A2A8CTG6</accession>
<evidence type="ECO:0000313" key="1">
    <source>
        <dbReference type="EMBL" id="PEN11110.1"/>
    </source>
</evidence>